<evidence type="ECO:0000313" key="4">
    <source>
        <dbReference type="Proteomes" id="UP000507470"/>
    </source>
</evidence>
<dbReference type="InterPro" id="IPR057890">
    <property type="entry name" value="KCTD7/14_C"/>
</dbReference>
<dbReference type="PANTHER" id="PTHR14499:SF145">
    <property type="entry name" value="POTASSIUM CHANNEL REGULATORY PROTEIN-LIKE"/>
    <property type="match status" value="1"/>
</dbReference>
<dbReference type="InterPro" id="IPR011333">
    <property type="entry name" value="SKP1/BTB/POZ_sf"/>
</dbReference>
<dbReference type="InterPro" id="IPR003131">
    <property type="entry name" value="T1-type_BTB"/>
</dbReference>
<dbReference type="Pfam" id="PF25611">
    <property type="entry name" value="KCTD_C"/>
    <property type="match status" value="1"/>
</dbReference>
<gene>
    <name evidence="3" type="ORF">MCOR_22750</name>
</gene>
<sequence>MISVPNNSDSESSDSMEDIQLKPVQPKPHPARLVNTEVRRNVFTPVTQGHEIPRQISELSLTRNNYINERNVNVQMNHDHGDRTFPPVIPLNVGGIKYITRLSTLQKYEDSMLAAMFSGRHIVDKDEYGNYFLDSNGQVFANILDFLRNGTIPPNEVAVSVFKDANYFGLHELVEQLQFKPDIAAMHVKEAHRQLFPNYFAVKQNIVKIAMDHAITSRTGEIIINMFKTEFAPKAPNFNPKHGCVAELAHIKVGPWEGDTDEEMFIRCLENDYLEEGFNLKPHETKRKCRYYHGQTCPKFTYKLTFIF</sequence>
<name>A0A6J8BU15_MYTCO</name>
<dbReference type="Gene3D" id="3.30.710.10">
    <property type="entry name" value="Potassium Channel Kv1.1, Chain A"/>
    <property type="match status" value="1"/>
</dbReference>
<evidence type="ECO:0000313" key="3">
    <source>
        <dbReference type="EMBL" id="CAC5387413.1"/>
    </source>
</evidence>
<dbReference type="SUPFAM" id="SSF54695">
    <property type="entry name" value="POZ domain"/>
    <property type="match status" value="1"/>
</dbReference>
<dbReference type="GO" id="GO:0051260">
    <property type="term" value="P:protein homooligomerization"/>
    <property type="evidence" value="ECO:0007669"/>
    <property type="project" value="InterPro"/>
</dbReference>
<dbReference type="Proteomes" id="UP000507470">
    <property type="component" value="Unassembled WGS sequence"/>
</dbReference>
<proteinExistence type="predicted"/>
<accession>A0A6J8BU15</accession>
<evidence type="ECO:0000259" key="1">
    <source>
        <dbReference type="Pfam" id="PF02214"/>
    </source>
</evidence>
<evidence type="ECO:0000259" key="2">
    <source>
        <dbReference type="Pfam" id="PF25611"/>
    </source>
</evidence>
<dbReference type="EMBL" id="CACVKT020004000">
    <property type="protein sequence ID" value="CAC5387413.1"/>
    <property type="molecule type" value="Genomic_DNA"/>
</dbReference>
<reference evidence="3 4" key="1">
    <citation type="submission" date="2020-06" db="EMBL/GenBank/DDBJ databases">
        <authorList>
            <person name="Li R."/>
            <person name="Bekaert M."/>
        </authorList>
    </citation>
    <scope>NUCLEOTIDE SEQUENCE [LARGE SCALE GENOMIC DNA]</scope>
    <source>
        <strain evidence="4">wild</strain>
    </source>
</reference>
<dbReference type="Pfam" id="PF02214">
    <property type="entry name" value="BTB_2"/>
    <property type="match status" value="1"/>
</dbReference>
<dbReference type="OrthoDB" id="2414723at2759"/>
<keyword evidence="4" id="KW-1185">Reference proteome</keyword>
<dbReference type="PANTHER" id="PTHR14499">
    <property type="entry name" value="POTASSIUM CHANNEL TETRAMERIZATION DOMAIN-CONTAINING"/>
    <property type="match status" value="1"/>
</dbReference>
<dbReference type="AlphaFoldDB" id="A0A6J8BU15"/>
<protein>
    <submittedName>
        <fullName evidence="3">KCTD7_14</fullName>
    </submittedName>
</protein>
<feature type="domain" description="KCTD7/14 C-terminal" evidence="2">
    <location>
        <begin position="188"/>
        <end position="306"/>
    </location>
</feature>
<feature type="domain" description="Potassium channel tetramerisation-type BTB" evidence="1">
    <location>
        <begin position="90"/>
        <end position="175"/>
    </location>
</feature>
<organism evidence="3 4">
    <name type="scientific">Mytilus coruscus</name>
    <name type="common">Sea mussel</name>
    <dbReference type="NCBI Taxonomy" id="42192"/>
    <lineage>
        <taxon>Eukaryota</taxon>
        <taxon>Metazoa</taxon>
        <taxon>Spiralia</taxon>
        <taxon>Lophotrochozoa</taxon>
        <taxon>Mollusca</taxon>
        <taxon>Bivalvia</taxon>
        <taxon>Autobranchia</taxon>
        <taxon>Pteriomorphia</taxon>
        <taxon>Mytilida</taxon>
        <taxon>Mytiloidea</taxon>
        <taxon>Mytilidae</taxon>
        <taxon>Mytilinae</taxon>
        <taxon>Mytilus</taxon>
    </lineage>
</organism>